<keyword evidence="5" id="KW-0012">Acyltransferase</keyword>
<dbReference type="Pfam" id="PF00155">
    <property type="entry name" value="Aminotran_1_2"/>
    <property type="match status" value="1"/>
</dbReference>
<dbReference type="Gene3D" id="3.90.1150.10">
    <property type="entry name" value="Aspartate Aminotransferase, domain 1"/>
    <property type="match status" value="1"/>
</dbReference>
<reference evidence="5 6" key="1">
    <citation type="submission" date="2015-11" db="EMBL/GenBank/DDBJ databases">
        <title>Genomic analysis of 38 Legionella species identifies large and diverse effector repertoires.</title>
        <authorList>
            <person name="Burstein D."/>
            <person name="Amaro F."/>
            <person name="Zusman T."/>
            <person name="Lifshitz Z."/>
            <person name="Cohen O."/>
            <person name="Gilbert J.A."/>
            <person name="Pupko T."/>
            <person name="Shuman H.A."/>
            <person name="Segal G."/>
        </authorList>
    </citation>
    <scope>NUCLEOTIDE SEQUENCE [LARGE SCALE GENOMIC DNA]</scope>
    <source>
        <strain evidence="5 6">ATCC 49655</strain>
    </source>
</reference>
<dbReference type="STRING" id="1122169.Lsha_1364"/>
<dbReference type="eggNOG" id="COG0156">
    <property type="taxonomic scope" value="Bacteria"/>
</dbReference>
<dbReference type="GO" id="GO:0009102">
    <property type="term" value="P:biotin biosynthetic process"/>
    <property type="evidence" value="ECO:0007669"/>
    <property type="project" value="TreeGrafter"/>
</dbReference>
<dbReference type="RefSeq" id="WP_018578667.1">
    <property type="nucleotide sequence ID" value="NZ_KB892437.1"/>
</dbReference>
<dbReference type="InterPro" id="IPR015421">
    <property type="entry name" value="PyrdxlP-dep_Trfase_major"/>
</dbReference>
<dbReference type="InterPro" id="IPR004839">
    <property type="entry name" value="Aminotransferase_I/II_large"/>
</dbReference>
<dbReference type="SUPFAM" id="SSF53383">
    <property type="entry name" value="PLP-dependent transferases"/>
    <property type="match status" value="1"/>
</dbReference>
<dbReference type="InterPro" id="IPR015422">
    <property type="entry name" value="PyrdxlP-dep_Trfase_small"/>
</dbReference>
<evidence type="ECO:0000313" key="5">
    <source>
        <dbReference type="EMBL" id="KTD60953.1"/>
    </source>
</evidence>
<evidence type="ECO:0000313" key="6">
    <source>
        <dbReference type="Proteomes" id="UP000054600"/>
    </source>
</evidence>
<gene>
    <name evidence="5" type="primary">bioF</name>
    <name evidence="5" type="ORF">Lsha_1364</name>
</gene>
<protein>
    <submittedName>
        <fullName evidence="5">8-amino-7-oxononanoate synthase</fullName>
        <ecNumber evidence="5">2.3.1.47</ecNumber>
    </submittedName>
</protein>
<evidence type="ECO:0000256" key="2">
    <source>
        <dbReference type="ARBA" id="ARBA00022679"/>
    </source>
</evidence>
<evidence type="ECO:0000259" key="4">
    <source>
        <dbReference type="Pfam" id="PF00155"/>
    </source>
</evidence>
<comment type="cofactor">
    <cofactor evidence="1">
        <name>pyridoxal 5'-phosphate</name>
        <dbReference type="ChEBI" id="CHEBI:597326"/>
    </cofactor>
</comment>
<feature type="domain" description="Aminotransferase class I/classII large" evidence="4">
    <location>
        <begin position="34"/>
        <end position="369"/>
    </location>
</feature>
<dbReference type="AlphaFoldDB" id="A0A0W0YVQ9"/>
<comment type="caution">
    <text evidence="5">The sequence shown here is derived from an EMBL/GenBank/DDBJ whole genome shotgun (WGS) entry which is preliminary data.</text>
</comment>
<dbReference type="PANTHER" id="PTHR13693">
    <property type="entry name" value="CLASS II AMINOTRANSFERASE/8-AMINO-7-OXONONANOATE SYNTHASE"/>
    <property type="match status" value="1"/>
</dbReference>
<dbReference type="OrthoDB" id="9807157at2"/>
<dbReference type="PATRIC" id="fig|1122169.6.peg.1572"/>
<dbReference type="EMBL" id="LNYW01000040">
    <property type="protein sequence ID" value="KTD60953.1"/>
    <property type="molecule type" value="Genomic_DNA"/>
</dbReference>
<name>A0A0W0YVQ9_9GAMM</name>
<dbReference type="GO" id="GO:0008710">
    <property type="term" value="F:8-amino-7-oxononanoate synthase activity"/>
    <property type="evidence" value="ECO:0007669"/>
    <property type="project" value="UniProtKB-EC"/>
</dbReference>
<sequence length="383" mass="42113">MILEGKIREFTADLERQGLLRTRQIRNTVTTQRVSFDSNDYLSLASDERIGQAYQRGYALYPSGSGASMLLSGYHENHRAVEQAFSQFLAVDDCLLFSSGYAANLAVTALLGRIQSECLIDKGIHASIYDGLSSSQVKYTRYIHNNINELNKKLTENITSVITEGIFSMSGQIAPLSDISPLCQKQGSALIVDEAHSFGVLGDQGRGSVAHHGLTQAEVPLRIIPLGKVFAAQGAIVAGRRSWINGLLQAGRSLIYSTAISPALSYGLLKTLEVVAESDHRRVRLIELIDLFKGQIKKSPLQWAQSHTAIQQLQLGCPHLAQYYAQQLEAEGFGCSPIRSPTVAPKNTGLRIILNSGHQPEQIHQLFNKLDKIYEQSTSYATR</sequence>
<organism evidence="5 6">
    <name type="scientific">Legionella shakespearei DSM 23087</name>
    <dbReference type="NCBI Taxonomy" id="1122169"/>
    <lineage>
        <taxon>Bacteria</taxon>
        <taxon>Pseudomonadati</taxon>
        <taxon>Pseudomonadota</taxon>
        <taxon>Gammaproteobacteria</taxon>
        <taxon>Legionellales</taxon>
        <taxon>Legionellaceae</taxon>
        <taxon>Legionella</taxon>
    </lineage>
</organism>
<dbReference type="InterPro" id="IPR015424">
    <property type="entry name" value="PyrdxlP-dep_Trfase"/>
</dbReference>
<evidence type="ECO:0000256" key="3">
    <source>
        <dbReference type="ARBA" id="ARBA00022898"/>
    </source>
</evidence>
<dbReference type="EC" id="2.3.1.47" evidence="5"/>
<dbReference type="Gene3D" id="3.40.640.10">
    <property type="entry name" value="Type I PLP-dependent aspartate aminotransferase-like (Major domain)"/>
    <property type="match status" value="1"/>
</dbReference>
<keyword evidence="6" id="KW-1185">Reference proteome</keyword>
<keyword evidence="2 5" id="KW-0808">Transferase</keyword>
<dbReference type="Proteomes" id="UP000054600">
    <property type="component" value="Unassembled WGS sequence"/>
</dbReference>
<proteinExistence type="predicted"/>
<dbReference type="InterPro" id="IPR050087">
    <property type="entry name" value="AON_synthase_class-II"/>
</dbReference>
<dbReference type="GO" id="GO:0030170">
    <property type="term" value="F:pyridoxal phosphate binding"/>
    <property type="evidence" value="ECO:0007669"/>
    <property type="project" value="InterPro"/>
</dbReference>
<evidence type="ECO:0000256" key="1">
    <source>
        <dbReference type="ARBA" id="ARBA00001933"/>
    </source>
</evidence>
<dbReference type="PANTHER" id="PTHR13693:SF100">
    <property type="entry name" value="8-AMINO-7-OXONONANOATE SYNTHASE"/>
    <property type="match status" value="1"/>
</dbReference>
<keyword evidence="3" id="KW-0663">Pyridoxal phosphate</keyword>
<accession>A0A0W0YVQ9</accession>